<dbReference type="GO" id="GO:0001664">
    <property type="term" value="F:G protein-coupled receptor binding"/>
    <property type="evidence" value="ECO:0007669"/>
    <property type="project" value="TreeGrafter"/>
</dbReference>
<dbReference type="InterPro" id="IPR015212">
    <property type="entry name" value="RGS-like_dom"/>
</dbReference>
<dbReference type="Pfam" id="PF09128">
    <property type="entry name" value="RGS-like"/>
    <property type="match status" value="1"/>
</dbReference>
<dbReference type="PANTHER" id="PTHR45872:SF4">
    <property type="entry name" value="RHO GUANINE NUCLEOTIDE EXCHANGE FACTOR 1"/>
    <property type="match status" value="1"/>
</dbReference>
<name>A0A6J3FHY5_SAPAP</name>
<dbReference type="GO" id="GO:0007186">
    <property type="term" value="P:G protein-coupled receptor signaling pathway"/>
    <property type="evidence" value="ECO:0007669"/>
    <property type="project" value="TreeGrafter"/>
</dbReference>
<dbReference type="InterPro" id="IPR044926">
    <property type="entry name" value="RGS_subdomain_2"/>
</dbReference>
<organism evidence="3 4">
    <name type="scientific">Sapajus apella</name>
    <name type="common">Brown-capped capuchin</name>
    <name type="synonym">Cebus apella</name>
    <dbReference type="NCBI Taxonomy" id="9515"/>
    <lineage>
        <taxon>Eukaryota</taxon>
        <taxon>Metazoa</taxon>
        <taxon>Chordata</taxon>
        <taxon>Craniata</taxon>
        <taxon>Vertebrata</taxon>
        <taxon>Euteleostomi</taxon>
        <taxon>Mammalia</taxon>
        <taxon>Eutheria</taxon>
        <taxon>Euarchontoglires</taxon>
        <taxon>Primates</taxon>
        <taxon>Haplorrhini</taxon>
        <taxon>Platyrrhini</taxon>
        <taxon>Cebidae</taxon>
        <taxon>Cebinae</taxon>
        <taxon>Sapajus</taxon>
    </lineage>
</organism>
<evidence type="ECO:0000313" key="4">
    <source>
        <dbReference type="RefSeq" id="XP_032105211.1"/>
    </source>
</evidence>
<dbReference type="SUPFAM" id="SSF48097">
    <property type="entry name" value="Regulator of G-protein signaling, RGS"/>
    <property type="match status" value="1"/>
</dbReference>
<proteinExistence type="predicted"/>
<dbReference type="Gene3D" id="1.10.167.10">
    <property type="entry name" value="Regulator of G-protein Signalling 4, domain 2"/>
    <property type="match status" value="1"/>
</dbReference>
<evidence type="ECO:0000256" key="1">
    <source>
        <dbReference type="SAM" id="MobiDB-lite"/>
    </source>
</evidence>
<protein>
    <submittedName>
        <fullName evidence="4">Rho guanine nucleotide exchange factor 1-like isoform X1</fullName>
    </submittedName>
</protein>
<dbReference type="PANTHER" id="PTHR45872">
    <property type="entry name" value="RHO GUANINE NUCLEOTIDE EXCHANGE FACTOR 2, ISOFORM D"/>
    <property type="match status" value="1"/>
</dbReference>
<sequence>MRPATSTPAEPREMEDVAGGVAPGPLRVGVPISIIGAEDEDFENELEANSEEQNSQFQSLEQVKRRPAHLMALLQHVALQFEPGPLPSWQMPACSHLELVLGRKLLAIPGLGGTAGPVLETRKPPHAAHKGDRRIVDPEASR</sequence>
<keyword evidence="3" id="KW-1185">Reference proteome</keyword>
<feature type="region of interest" description="Disordered" evidence="1">
    <location>
        <begin position="1"/>
        <end position="22"/>
    </location>
</feature>
<accession>A0A6J3FHY5</accession>
<dbReference type="GO" id="GO:0005737">
    <property type="term" value="C:cytoplasm"/>
    <property type="evidence" value="ECO:0007669"/>
    <property type="project" value="InterPro"/>
</dbReference>
<feature type="compositionally biased region" description="Basic and acidic residues" evidence="1">
    <location>
        <begin position="129"/>
        <end position="142"/>
    </location>
</feature>
<dbReference type="AlphaFoldDB" id="A0A6J3FHY5"/>
<dbReference type="GeneID" id="116530861"/>
<dbReference type="Proteomes" id="UP000504640">
    <property type="component" value="Unplaced"/>
</dbReference>
<evidence type="ECO:0000313" key="3">
    <source>
        <dbReference type="Proteomes" id="UP000504640"/>
    </source>
</evidence>
<feature type="region of interest" description="Disordered" evidence="1">
    <location>
        <begin position="114"/>
        <end position="142"/>
    </location>
</feature>
<dbReference type="InterPro" id="IPR036305">
    <property type="entry name" value="RGS_sf"/>
</dbReference>
<dbReference type="RefSeq" id="XP_032105211.1">
    <property type="nucleotide sequence ID" value="XM_032249320.1"/>
</dbReference>
<evidence type="ECO:0000259" key="2">
    <source>
        <dbReference type="Pfam" id="PF09128"/>
    </source>
</evidence>
<reference evidence="4" key="1">
    <citation type="submission" date="2025-08" db="UniProtKB">
        <authorList>
            <consortium name="RefSeq"/>
        </authorList>
    </citation>
    <scope>IDENTIFICATION</scope>
    <source>
        <tissue evidence="4">Blood</tissue>
    </source>
</reference>
<feature type="domain" description="Regulator of G protein signalling-like" evidence="2">
    <location>
        <begin position="53"/>
        <end position="86"/>
    </location>
</feature>
<dbReference type="GO" id="GO:0005085">
    <property type="term" value="F:guanyl-nucleotide exchange factor activity"/>
    <property type="evidence" value="ECO:0007669"/>
    <property type="project" value="InterPro"/>
</dbReference>
<gene>
    <name evidence="4" type="primary">LOC116530861</name>
</gene>